<accession>A0A445N1D4</accession>
<dbReference type="GO" id="GO:0022904">
    <property type="term" value="P:respiratory electron transport chain"/>
    <property type="evidence" value="ECO:0007669"/>
    <property type="project" value="TreeGrafter"/>
</dbReference>
<dbReference type="InterPro" id="IPR006657">
    <property type="entry name" value="MoPterin_dinucl-bd_dom"/>
</dbReference>
<keyword evidence="2" id="KW-0560">Oxidoreductase</keyword>
<evidence type="ECO:0000256" key="4">
    <source>
        <dbReference type="ARBA" id="ARBA00023014"/>
    </source>
</evidence>
<dbReference type="GO" id="GO:0046872">
    <property type="term" value="F:metal ion binding"/>
    <property type="evidence" value="ECO:0007669"/>
    <property type="project" value="UniProtKB-KW"/>
</dbReference>
<dbReference type="AlphaFoldDB" id="A0A445N1D4"/>
<dbReference type="GO" id="GO:0016020">
    <property type="term" value="C:membrane"/>
    <property type="evidence" value="ECO:0007669"/>
    <property type="project" value="TreeGrafter"/>
</dbReference>
<evidence type="ECO:0000313" key="7">
    <source>
        <dbReference type="EMBL" id="SPD75517.1"/>
    </source>
</evidence>
<dbReference type="Gene3D" id="3.40.50.740">
    <property type="match status" value="1"/>
</dbReference>
<evidence type="ECO:0000256" key="3">
    <source>
        <dbReference type="ARBA" id="ARBA00023004"/>
    </source>
</evidence>
<reference evidence="7" key="1">
    <citation type="submission" date="2018-01" db="EMBL/GenBank/DDBJ databases">
        <authorList>
            <person name="Regsiter A."/>
            <person name="William W."/>
        </authorList>
    </citation>
    <scope>NUCLEOTIDE SEQUENCE</scope>
    <source>
        <strain evidence="7">TRIP AH-1</strain>
    </source>
</reference>
<dbReference type="SUPFAM" id="SSF53706">
    <property type="entry name" value="Formate dehydrogenase/DMSO reductase, domains 1-3"/>
    <property type="match status" value="1"/>
</dbReference>
<name>A0A445N1D4_9BACT</name>
<proteinExistence type="predicted"/>
<evidence type="ECO:0000256" key="1">
    <source>
        <dbReference type="ARBA" id="ARBA00022723"/>
    </source>
</evidence>
<dbReference type="GO" id="GO:0051536">
    <property type="term" value="F:iron-sulfur cluster binding"/>
    <property type="evidence" value="ECO:0007669"/>
    <property type="project" value="UniProtKB-KW"/>
</dbReference>
<dbReference type="GO" id="GO:0003954">
    <property type="term" value="F:NADH dehydrogenase activity"/>
    <property type="evidence" value="ECO:0007669"/>
    <property type="project" value="TreeGrafter"/>
</dbReference>
<dbReference type="GO" id="GO:0043546">
    <property type="term" value="F:molybdopterin cofactor binding"/>
    <property type="evidence" value="ECO:0007669"/>
    <property type="project" value="InterPro"/>
</dbReference>
<feature type="domain" description="Molybdopterin oxidoreductase" evidence="5">
    <location>
        <begin position="1"/>
        <end position="331"/>
    </location>
</feature>
<evidence type="ECO:0000259" key="6">
    <source>
        <dbReference type="Pfam" id="PF01568"/>
    </source>
</evidence>
<keyword evidence="4" id="KW-0411">Iron-sulfur</keyword>
<dbReference type="PANTHER" id="PTHR43105">
    <property type="entry name" value="RESPIRATORY NITRATE REDUCTASE"/>
    <property type="match status" value="1"/>
</dbReference>
<evidence type="ECO:0000259" key="5">
    <source>
        <dbReference type="Pfam" id="PF00384"/>
    </source>
</evidence>
<feature type="domain" description="Molybdopterin dinucleotide-binding" evidence="6">
    <location>
        <begin position="414"/>
        <end position="519"/>
    </location>
</feature>
<dbReference type="Gene3D" id="2.40.40.20">
    <property type="match status" value="1"/>
</dbReference>
<dbReference type="InterPro" id="IPR006656">
    <property type="entry name" value="Mopterin_OxRdtase"/>
</dbReference>
<gene>
    <name evidence="7" type="ORF">PITCH_A640060</name>
</gene>
<dbReference type="InterPro" id="IPR050123">
    <property type="entry name" value="Prok_molybdopt-oxidoreductase"/>
</dbReference>
<dbReference type="Pfam" id="PF01568">
    <property type="entry name" value="Molydop_binding"/>
    <property type="match status" value="1"/>
</dbReference>
<dbReference type="EMBL" id="OJIN01000208">
    <property type="protein sequence ID" value="SPD75517.1"/>
    <property type="molecule type" value="Genomic_DNA"/>
</dbReference>
<dbReference type="Gene3D" id="3.40.228.10">
    <property type="entry name" value="Dimethylsulfoxide Reductase, domain 2"/>
    <property type="match status" value="1"/>
</dbReference>
<keyword evidence="3" id="KW-0408">Iron</keyword>
<protein>
    <submittedName>
        <fullName evidence="7">Putative formate dehydrogenase, alpha subunit</fullName>
    </submittedName>
</protein>
<organism evidence="7">
    <name type="scientific">uncultured Desulfobacterium sp</name>
    <dbReference type="NCBI Taxonomy" id="201089"/>
    <lineage>
        <taxon>Bacteria</taxon>
        <taxon>Pseudomonadati</taxon>
        <taxon>Thermodesulfobacteriota</taxon>
        <taxon>Desulfobacteria</taxon>
        <taxon>Desulfobacterales</taxon>
        <taxon>Desulfobacteriaceae</taxon>
        <taxon>Desulfobacterium</taxon>
        <taxon>environmental samples</taxon>
    </lineage>
</organism>
<keyword evidence="1" id="KW-0479">Metal-binding</keyword>
<evidence type="ECO:0000256" key="2">
    <source>
        <dbReference type="ARBA" id="ARBA00023002"/>
    </source>
</evidence>
<sequence>MTNSIPEVEDADCIFLIGSNTSEAHPLIAHRIFRAVGKGAKLIVVDPRKIQMTMVADIHVRINYGTDVAFLNAIMHEIIKNNWHNPEFIKERTEGFEALEETVKKYSPEMASSICGVPPDVIHEVARLYATSKTSNIMYTLGITEHSHGVDNVKSLANLAMLTGHIGKPSSGVNPMRGQNNVQGACDMGALPNVYPGYQVVTNEDIRAKFEKAWGVSLSPNIGKMIPDMMDGLIDGTVKGMYIFGENSVETDPNIHHVRHALESAELLVVQDIFLTQTAKFAHVVLPGAAWGEVEGTYSNTERKVQRIRKAVEPPGEAMPNWTILMEIGKRLGVKMHYETAEQVFNEMTSLTPSFAGITYERIDKTDIQWPCPSLDHPGTKYLHQEKFTRGLGLFHAIEYRPSEELPDDEFPVILTTGRRYAHYHSRTMTGRCAALDREFPRPMAQIHFKDAERLGLADGDSMKVTSRRGEVITPVRVGDVVPEGSIFMDFHFEDANPNWLLGTSLDPVSKTPDYKVCAVRIERQED</sequence>
<dbReference type="PANTHER" id="PTHR43105:SF14">
    <property type="entry name" value="FORMATE DEHYDROGENASE H"/>
    <property type="match status" value="1"/>
</dbReference>
<dbReference type="SUPFAM" id="SSF50692">
    <property type="entry name" value="ADC-like"/>
    <property type="match status" value="1"/>
</dbReference>
<dbReference type="Pfam" id="PF00384">
    <property type="entry name" value="Molybdopterin"/>
    <property type="match status" value="1"/>
</dbReference>
<dbReference type="InterPro" id="IPR009010">
    <property type="entry name" value="Asp_de-COase-like_dom_sf"/>
</dbReference>